<dbReference type="AlphaFoldDB" id="A0AAE0FMG5"/>
<evidence type="ECO:0000313" key="3">
    <source>
        <dbReference type="Proteomes" id="UP001190700"/>
    </source>
</evidence>
<keyword evidence="3" id="KW-1185">Reference proteome</keyword>
<reference evidence="2 3" key="1">
    <citation type="journal article" date="2015" name="Genome Biol. Evol.">
        <title>Comparative Genomics of a Bacterivorous Green Alga Reveals Evolutionary Causalities and Consequences of Phago-Mixotrophic Mode of Nutrition.</title>
        <authorList>
            <person name="Burns J.A."/>
            <person name="Paasch A."/>
            <person name="Narechania A."/>
            <person name="Kim E."/>
        </authorList>
    </citation>
    <scope>NUCLEOTIDE SEQUENCE [LARGE SCALE GENOMIC DNA]</scope>
    <source>
        <strain evidence="2 3">PLY_AMNH</strain>
    </source>
</reference>
<feature type="compositionally biased region" description="Low complexity" evidence="1">
    <location>
        <begin position="111"/>
        <end position="129"/>
    </location>
</feature>
<dbReference type="Proteomes" id="UP001190700">
    <property type="component" value="Unassembled WGS sequence"/>
</dbReference>
<proteinExistence type="predicted"/>
<comment type="caution">
    <text evidence="2">The sequence shown here is derived from an EMBL/GenBank/DDBJ whole genome shotgun (WGS) entry which is preliminary data.</text>
</comment>
<sequence>MGDHAPLKCLFAPGGELSRRQARWYEDLVEVGVHAMEHVPGRTLVVPDAASRRPDYVQTSARDGLKEAGYVDLSTDQPVTAEEGRRAAETPDLWRDAMDTVAKMAAISASAGVTTRAQRAAAAEQPATGDDPASPLDAEIALSETPPAQSPATAARKQQR</sequence>
<gene>
    <name evidence="2" type="ORF">CYMTET_28616</name>
</gene>
<dbReference type="EMBL" id="LGRX02016119">
    <property type="protein sequence ID" value="KAK3262537.1"/>
    <property type="molecule type" value="Genomic_DNA"/>
</dbReference>
<name>A0AAE0FMG5_9CHLO</name>
<accession>A0AAE0FMG5</accession>
<organism evidence="2 3">
    <name type="scientific">Cymbomonas tetramitiformis</name>
    <dbReference type="NCBI Taxonomy" id="36881"/>
    <lineage>
        <taxon>Eukaryota</taxon>
        <taxon>Viridiplantae</taxon>
        <taxon>Chlorophyta</taxon>
        <taxon>Pyramimonadophyceae</taxon>
        <taxon>Pyramimonadales</taxon>
        <taxon>Pyramimonadaceae</taxon>
        <taxon>Cymbomonas</taxon>
    </lineage>
</organism>
<evidence type="ECO:0000256" key="1">
    <source>
        <dbReference type="SAM" id="MobiDB-lite"/>
    </source>
</evidence>
<feature type="region of interest" description="Disordered" evidence="1">
    <location>
        <begin position="110"/>
        <end position="160"/>
    </location>
</feature>
<protein>
    <submittedName>
        <fullName evidence="2">Uncharacterized protein</fullName>
    </submittedName>
</protein>
<evidence type="ECO:0000313" key="2">
    <source>
        <dbReference type="EMBL" id="KAK3262537.1"/>
    </source>
</evidence>